<dbReference type="GO" id="GO:0007165">
    <property type="term" value="P:signal transduction"/>
    <property type="evidence" value="ECO:0007669"/>
    <property type="project" value="InterPro"/>
</dbReference>
<accession>A0A9J6GDT8</accession>
<dbReference type="Proteomes" id="UP000821853">
    <property type="component" value="Chromosome 4"/>
</dbReference>
<protein>
    <recommendedName>
        <fullName evidence="3">Ras-associating domain-containing protein</fullName>
    </recommendedName>
</protein>
<dbReference type="PANTHER" id="PTHR15286:SF6">
    <property type="entry name" value="GH01133P"/>
    <property type="match status" value="1"/>
</dbReference>
<sequence length="407" mass="44096">MELRVWLEGGPQRVVCGVTEATTCQDVVYALAQATAQTGRFALVERCRRSERPLAPSDRPLRLLARRAGASADVHFLLRRCGPPPPLPPTSRLPADPAGPLPAATWCLPQPPPQEGDGGQRPRRPPPYEEAVTRLAEGQERAQLTALVGRQKERLRALAHELARTDAPAERPLEEQLQRLRQEERGLRAELSRVRSQLAACEGRLLHCRQQLAQLGQQALPGCAWRKRVSEEEGLSERRRLVAQLSAELRAANLEALALADADHKHWLEAASGGCPGGSGGGGVATRPFSAAGLSPALHCGTGQPKRVILALWGSLDVPQLMKSPAPPLSFLLVNDHSGKVNGVLCHLAVLGNGAMFPDVVFVLPNPLWEISGFTNVDMGALNAWNVENHSGRFGDIKALCDMQKNR</sequence>
<dbReference type="OMA" id="VEIRYWE"/>
<dbReference type="SMART" id="SM00314">
    <property type="entry name" value="RA"/>
    <property type="match status" value="1"/>
</dbReference>
<dbReference type="Gene3D" id="3.10.20.90">
    <property type="entry name" value="Phosphatidylinositol 3-kinase Catalytic Subunit, Chain A, domain 1"/>
    <property type="match status" value="1"/>
</dbReference>
<feature type="coiled-coil region" evidence="1">
    <location>
        <begin position="170"/>
        <end position="197"/>
    </location>
</feature>
<keyword evidence="5" id="KW-1185">Reference proteome</keyword>
<dbReference type="AlphaFoldDB" id="A0A9J6GDT8"/>
<dbReference type="InterPro" id="IPR029071">
    <property type="entry name" value="Ubiquitin-like_domsf"/>
</dbReference>
<gene>
    <name evidence="4" type="ORF">HPB48_008718</name>
</gene>
<keyword evidence="1" id="KW-0175">Coiled coil</keyword>
<dbReference type="OrthoDB" id="10051571at2759"/>
<feature type="region of interest" description="Disordered" evidence="2">
    <location>
        <begin position="81"/>
        <end position="127"/>
    </location>
</feature>
<dbReference type="EMBL" id="JABSTR010000006">
    <property type="protein sequence ID" value="KAH9372564.1"/>
    <property type="molecule type" value="Genomic_DNA"/>
</dbReference>
<name>A0A9J6GDT8_HAELO</name>
<evidence type="ECO:0000313" key="4">
    <source>
        <dbReference type="EMBL" id="KAH9372564.1"/>
    </source>
</evidence>
<reference evidence="4 5" key="1">
    <citation type="journal article" date="2020" name="Cell">
        <title>Large-Scale Comparative Analyses of Tick Genomes Elucidate Their Genetic Diversity and Vector Capacities.</title>
        <authorList>
            <consortium name="Tick Genome and Microbiome Consortium (TIGMIC)"/>
            <person name="Jia N."/>
            <person name="Wang J."/>
            <person name="Shi W."/>
            <person name="Du L."/>
            <person name="Sun Y."/>
            <person name="Zhan W."/>
            <person name="Jiang J.F."/>
            <person name="Wang Q."/>
            <person name="Zhang B."/>
            <person name="Ji P."/>
            <person name="Bell-Sakyi L."/>
            <person name="Cui X.M."/>
            <person name="Yuan T.T."/>
            <person name="Jiang B.G."/>
            <person name="Yang W.F."/>
            <person name="Lam T.T."/>
            <person name="Chang Q.C."/>
            <person name="Ding S.J."/>
            <person name="Wang X.J."/>
            <person name="Zhu J.G."/>
            <person name="Ruan X.D."/>
            <person name="Zhao L."/>
            <person name="Wei J.T."/>
            <person name="Ye R.Z."/>
            <person name="Que T.C."/>
            <person name="Du C.H."/>
            <person name="Zhou Y.H."/>
            <person name="Cheng J.X."/>
            <person name="Dai P.F."/>
            <person name="Guo W.B."/>
            <person name="Han X.H."/>
            <person name="Huang E.J."/>
            <person name="Li L.F."/>
            <person name="Wei W."/>
            <person name="Gao Y.C."/>
            <person name="Liu J.Z."/>
            <person name="Shao H.Z."/>
            <person name="Wang X."/>
            <person name="Wang C.C."/>
            <person name="Yang T.C."/>
            <person name="Huo Q.B."/>
            <person name="Li W."/>
            <person name="Chen H.Y."/>
            <person name="Chen S.E."/>
            <person name="Zhou L.G."/>
            <person name="Ni X.B."/>
            <person name="Tian J.H."/>
            <person name="Sheng Y."/>
            <person name="Liu T."/>
            <person name="Pan Y.S."/>
            <person name="Xia L.Y."/>
            <person name="Li J."/>
            <person name="Zhao F."/>
            <person name="Cao W.C."/>
        </authorList>
    </citation>
    <scope>NUCLEOTIDE SEQUENCE [LARGE SCALE GENOMIC DNA]</scope>
    <source>
        <strain evidence="4">HaeL-2018</strain>
    </source>
</reference>
<dbReference type="Pfam" id="PF21712">
    <property type="entry name" value="RASSF8-10_RA"/>
    <property type="match status" value="1"/>
</dbReference>
<organism evidence="4 5">
    <name type="scientific">Haemaphysalis longicornis</name>
    <name type="common">Bush tick</name>
    <dbReference type="NCBI Taxonomy" id="44386"/>
    <lineage>
        <taxon>Eukaryota</taxon>
        <taxon>Metazoa</taxon>
        <taxon>Ecdysozoa</taxon>
        <taxon>Arthropoda</taxon>
        <taxon>Chelicerata</taxon>
        <taxon>Arachnida</taxon>
        <taxon>Acari</taxon>
        <taxon>Parasitiformes</taxon>
        <taxon>Ixodida</taxon>
        <taxon>Ixodoidea</taxon>
        <taxon>Ixodidae</taxon>
        <taxon>Haemaphysalinae</taxon>
        <taxon>Haemaphysalis</taxon>
    </lineage>
</organism>
<dbReference type="VEuPathDB" id="VectorBase:HLOH_051173"/>
<feature type="compositionally biased region" description="Low complexity" evidence="2">
    <location>
        <begin position="92"/>
        <end position="104"/>
    </location>
</feature>
<evidence type="ECO:0000256" key="1">
    <source>
        <dbReference type="SAM" id="Coils"/>
    </source>
</evidence>
<evidence type="ECO:0000313" key="5">
    <source>
        <dbReference type="Proteomes" id="UP000821853"/>
    </source>
</evidence>
<dbReference type="InterPro" id="IPR033593">
    <property type="entry name" value="N-RASSF"/>
</dbReference>
<dbReference type="InterPro" id="IPR048945">
    <property type="entry name" value="RASSF8/10_RA"/>
</dbReference>
<comment type="caution">
    <text evidence="4">The sequence shown here is derived from an EMBL/GenBank/DDBJ whole genome shotgun (WGS) entry which is preliminary data.</text>
</comment>
<proteinExistence type="predicted"/>
<feature type="compositionally biased region" description="Pro residues" evidence="2">
    <location>
        <begin position="82"/>
        <end position="91"/>
    </location>
</feature>
<dbReference type="SUPFAM" id="SSF54236">
    <property type="entry name" value="Ubiquitin-like"/>
    <property type="match status" value="1"/>
</dbReference>
<feature type="domain" description="Ras-associating" evidence="3">
    <location>
        <begin position="1"/>
        <end position="83"/>
    </location>
</feature>
<dbReference type="PANTHER" id="PTHR15286">
    <property type="entry name" value="RAS-ASSOCIATING DOMAIN CONTAINING PROTEIN"/>
    <property type="match status" value="1"/>
</dbReference>
<dbReference type="PROSITE" id="PS50200">
    <property type="entry name" value="RA"/>
    <property type="match status" value="1"/>
</dbReference>
<evidence type="ECO:0000256" key="2">
    <source>
        <dbReference type="SAM" id="MobiDB-lite"/>
    </source>
</evidence>
<evidence type="ECO:0000259" key="3">
    <source>
        <dbReference type="PROSITE" id="PS50200"/>
    </source>
</evidence>
<dbReference type="InterPro" id="IPR000159">
    <property type="entry name" value="RA_dom"/>
</dbReference>